<comment type="caution">
    <text evidence="3">The sequence shown here is derived from an EMBL/GenBank/DDBJ whole genome shotgun (WGS) entry which is preliminary data.</text>
</comment>
<organism evidence="3 4">
    <name type="scientific">Spirosoma utsteinense</name>
    <dbReference type="NCBI Taxonomy" id="2585773"/>
    <lineage>
        <taxon>Bacteria</taxon>
        <taxon>Pseudomonadati</taxon>
        <taxon>Bacteroidota</taxon>
        <taxon>Cytophagia</taxon>
        <taxon>Cytophagales</taxon>
        <taxon>Cytophagaceae</taxon>
        <taxon>Spirosoma</taxon>
    </lineage>
</organism>
<dbReference type="Pfam" id="PF13358">
    <property type="entry name" value="DDE_3"/>
    <property type="match status" value="1"/>
</dbReference>
<dbReference type="NCBIfam" id="NF033545">
    <property type="entry name" value="transpos_IS630"/>
    <property type="match status" value="1"/>
</dbReference>
<dbReference type="Pfam" id="PF13592">
    <property type="entry name" value="HTH_33"/>
    <property type="match status" value="1"/>
</dbReference>
<dbReference type="InterPro" id="IPR025959">
    <property type="entry name" value="Winged_HTH_dom"/>
</dbReference>
<dbReference type="RefSeq" id="WP_235985668.1">
    <property type="nucleotide sequence ID" value="NZ_VFIA01000146.1"/>
</dbReference>
<accession>A0ABR6WFT4</accession>
<feature type="domain" description="Winged helix-turn helix" evidence="2">
    <location>
        <begin position="16"/>
        <end position="65"/>
    </location>
</feature>
<keyword evidence="4" id="KW-1185">Reference proteome</keyword>
<dbReference type="InterPro" id="IPR036397">
    <property type="entry name" value="RNaseH_sf"/>
</dbReference>
<evidence type="ECO:0000259" key="2">
    <source>
        <dbReference type="Pfam" id="PF13592"/>
    </source>
</evidence>
<evidence type="ECO:0000313" key="3">
    <source>
        <dbReference type="EMBL" id="MBC3795384.1"/>
    </source>
</evidence>
<gene>
    <name evidence="3" type="ORF">FH603_5922</name>
</gene>
<reference evidence="3 4" key="1">
    <citation type="submission" date="2019-06" db="EMBL/GenBank/DDBJ databases">
        <title>Spirosoma utsteinense sp. nov. isolated from Antarctic ice-free soils.</title>
        <authorList>
            <person name="Tahon G."/>
        </authorList>
    </citation>
    <scope>NUCLEOTIDE SEQUENCE [LARGE SCALE GENOMIC DNA]</scope>
    <source>
        <strain evidence="3 4">LMG 31447</strain>
    </source>
</reference>
<evidence type="ECO:0000259" key="1">
    <source>
        <dbReference type="Pfam" id="PF13358"/>
    </source>
</evidence>
<dbReference type="InterPro" id="IPR047655">
    <property type="entry name" value="Transpos_IS630-like"/>
</dbReference>
<evidence type="ECO:0000313" key="4">
    <source>
        <dbReference type="Proteomes" id="UP000700732"/>
    </source>
</evidence>
<dbReference type="InterPro" id="IPR038717">
    <property type="entry name" value="Tc1-like_DDE_dom"/>
</dbReference>
<dbReference type="EMBL" id="VFIA01000146">
    <property type="protein sequence ID" value="MBC3795384.1"/>
    <property type="molecule type" value="Genomic_DNA"/>
</dbReference>
<protein>
    <submittedName>
        <fullName evidence="3">Transposase</fullName>
    </submittedName>
</protein>
<sequence length="270" mass="30538">MAFVEYLHAQPLAHFTRPQLATALREQTGVTYHPHYLPVVLHELGLRYYKPRPVSVRRAPQAKEALIERLKATFDGLQAMGYDLDRVAFGFADESSPQLSANTARLWSIGKAERVVNTDKQRANTFGFLALNGMDYCQPLADSSAESFRALFPKIRALHGDYEAVVVLWDNLPAHKTVAVEAAARRHQIYLVYNLPYAPDLNPIEGVWKGIKRRISEWGLMDSLDQLRNLVQGWFIELTASSSLAKQWMEDILLRALPPKSAISFCKPFS</sequence>
<feature type="domain" description="Tc1-like transposase DDE" evidence="1">
    <location>
        <begin position="91"/>
        <end position="228"/>
    </location>
</feature>
<dbReference type="Gene3D" id="3.30.420.10">
    <property type="entry name" value="Ribonuclease H-like superfamily/Ribonuclease H"/>
    <property type="match status" value="1"/>
</dbReference>
<dbReference type="Proteomes" id="UP000700732">
    <property type="component" value="Unassembled WGS sequence"/>
</dbReference>
<proteinExistence type="predicted"/>
<name>A0ABR6WFT4_9BACT</name>